<accession>A0ABT0PM46</accession>
<proteinExistence type="predicted"/>
<dbReference type="RefSeq" id="WP_249655602.1">
    <property type="nucleotide sequence ID" value="NZ_JAMFMA010000001.1"/>
</dbReference>
<evidence type="ECO:0000313" key="2">
    <source>
        <dbReference type="Proteomes" id="UP001203607"/>
    </source>
</evidence>
<comment type="caution">
    <text evidence="1">The sequence shown here is derived from an EMBL/GenBank/DDBJ whole genome shotgun (WGS) entry which is preliminary data.</text>
</comment>
<organism evidence="1 2">
    <name type="scientific">Flagellimonas spongiicola</name>
    <dbReference type="NCBI Taxonomy" id="2942208"/>
    <lineage>
        <taxon>Bacteria</taxon>
        <taxon>Pseudomonadati</taxon>
        <taxon>Bacteroidota</taxon>
        <taxon>Flavobacteriia</taxon>
        <taxon>Flavobacteriales</taxon>
        <taxon>Flavobacteriaceae</taxon>
        <taxon>Flagellimonas</taxon>
    </lineage>
</organism>
<sequence>MKISCEEAATICNKSQYKEAGFWQVLKLRFHLFTCKTCAKFTKQNQMLSSLCDKANLNVLSESEKENMKKDLEKHL</sequence>
<gene>
    <name evidence="1" type="ORF">M3P19_00225</name>
</gene>
<name>A0ABT0PM46_9FLAO</name>
<reference evidence="1 2" key="1">
    <citation type="submission" date="2022-05" db="EMBL/GenBank/DDBJ databases">
        <authorList>
            <person name="Park J.-S."/>
        </authorList>
    </citation>
    <scope>NUCLEOTIDE SEQUENCE [LARGE SCALE GENOMIC DNA]</scope>
    <source>
        <strain evidence="1 2">2012CJ35-5</strain>
    </source>
</reference>
<dbReference type="EMBL" id="JAMFMA010000001">
    <property type="protein sequence ID" value="MCL6272408.1"/>
    <property type="molecule type" value="Genomic_DNA"/>
</dbReference>
<keyword evidence="2" id="KW-1185">Reference proteome</keyword>
<evidence type="ECO:0000313" key="1">
    <source>
        <dbReference type="EMBL" id="MCL6272408.1"/>
    </source>
</evidence>
<dbReference type="Proteomes" id="UP001203607">
    <property type="component" value="Unassembled WGS sequence"/>
</dbReference>
<protein>
    <recommendedName>
        <fullName evidence="3">Glycine dehydrogenase</fullName>
    </recommendedName>
</protein>
<evidence type="ECO:0008006" key="3">
    <source>
        <dbReference type="Google" id="ProtNLM"/>
    </source>
</evidence>